<proteinExistence type="predicted"/>
<feature type="region of interest" description="Disordered" evidence="1">
    <location>
        <begin position="165"/>
        <end position="362"/>
    </location>
</feature>
<feature type="region of interest" description="Disordered" evidence="1">
    <location>
        <begin position="398"/>
        <end position="423"/>
    </location>
</feature>
<evidence type="ECO:0000256" key="1">
    <source>
        <dbReference type="SAM" id="MobiDB-lite"/>
    </source>
</evidence>
<dbReference type="EMBL" id="JAXCGZ010013637">
    <property type="protein sequence ID" value="KAK7072162.1"/>
    <property type="molecule type" value="Genomic_DNA"/>
</dbReference>
<feature type="compositionally biased region" description="Basic residues" evidence="1">
    <location>
        <begin position="245"/>
        <end position="264"/>
    </location>
</feature>
<accession>A0AAN8WTX3</accession>
<feature type="compositionally biased region" description="Acidic residues" evidence="1">
    <location>
        <begin position="303"/>
        <end position="313"/>
    </location>
</feature>
<dbReference type="Proteomes" id="UP001381693">
    <property type="component" value="Unassembled WGS sequence"/>
</dbReference>
<feature type="non-terminal residue" evidence="2">
    <location>
        <position position="1"/>
    </location>
</feature>
<gene>
    <name evidence="2" type="ORF">SK128_024814</name>
</gene>
<feature type="region of interest" description="Disordered" evidence="1">
    <location>
        <begin position="62"/>
        <end position="94"/>
    </location>
</feature>
<comment type="caution">
    <text evidence="2">The sequence shown here is derived from an EMBL/GenBank/DDBJ whole genome shotgun (WGS) entry which is preliminary data.</text>
</comment>
<evidence type="ECO:0000313" key="2">
    <source>
        <dbReference type="EMBL" id="KAK7072162.1"/>
    </source>
</evidence>
<protein>
    <submittedName>
        <fullName evidence="2">Uncharacterized protein</fullName>
    </submittedName>
</protein>
<sequence>VDTNTEDTNLDKQETAPEDATAIPKNMPNPEISSVSTLAASVGIHFANTILPTPHSSIPLTSDSLDSISHTSSPINDSSPTPEPIYESFTTSVDSPTTATATASVISPLALSLANSTPPALLPISTSHQMPICTSQLPISTSQLPVSTSQLPISTLQLPVSSTCTSHIPITTPQESSPTPPAPIMENSSPVPQPLDMKDVSPTPTATVEEEEDEVDDQIDEDLEAASENSDLPSSPSTPSPPPRGRGRGRSRGRGRPHTKRHNSSGKSESPVMRRGRRRRTTRFTLAPDDNSDFEEQLAISELQDENSMEEVMSDERYEEKSENDNGLSDAEICNESSSGPASVEGCSRKATYSSAPLTARSKPIEPDVFEFHDSTDNVLPNNHDTTYSLKHNSPFVFREDESSQGARDVNENLGSVGETASA</sequence>
<feature type="compositionally biased region" description="Low complexity" evidence="1">
    <location>
        <begin position="62"/>
        <end position="73"/>
    </location>
</feature>
<feature type="compositionally biased region" description="Polar residues" evidence="1">
    <location>
        <begin position="165"/>
        <end position="177"/>
    </location>
</feature>
<keyword evidence="3" id="KW-1185">Reference proteome</keyword>
<evidence type="ECO:0000313" key="3">
    <source>
        <dbReference type="Proteomes" id="UP001381693"/>
    </source>
</evidence>
<feature type="compositionally biased region" description="Acidic residues" evidence="1">
    <location>
        <begin position="208"/>
        <end position="225"/>
    </location>
</feature>
<name>A0AAN8WTX3_HALRR</name>
<feature type="region of interest" description="Disordered" evidence="1">
    <location>
        <begin position="1"/>
        <end position="29"/>
    </location>
</feature>
<reference evidence="2 3" key="1">
    <citation type="submission" date="2023-11" db="EMBL/GenBank/DDBJ databases">
        <title>Halocaridina rubra genome assembly.</title>
        <authorList>
            <person name="Smith C."/>
        </authorList>
    </citation>
    <scope>NUCLEOTIDE SEQUENCE [LARGE SCALE GENOMIC DNA]</scope>
    <source>
        <strain evidence="2">EP-1</strain>
        <tissue evidence="2">Whole</tissue>
    </source>
</reference>
<organism evidence="2 3">
    <name type="scientific">Halocaridina rubra</name>
    <name type="common">Hawaiian red shrimp</name>
    <dbReference type="NCBI Taxonomy" id="373956"/>
    <lineage>
        <taxon>Eukaryota</taxon>
        <taxon>Metazoa</taxon>
        <taxon>Ecdysozoa</taxon>
        <taxon>Arthropoda</taxon>
        <taxon>Crustacea</taxon>
        <taxon>Multicrustacea</taxon>
        <taxon>Malacostraca</taxon>
        <taxon>Eumalacostraca</taxon>
        <taxon>Eucarida</taxon>
        <taxon>Decapoda</taxon>
        <taxon>Pleocyemata</taxon>
        <taxon>Caridea</taxon>
        <taxon>Atyoidea</taxon>
        <taxon>Atyidae</taxon>
        <taxon>Halocaridina</taxon>
    </lineage>
</organism>
<dbReference type="AlphaFoldDB" id="A0AAN8WTX3"/>
<feature type="compositionally biased region" description="Basic and acidic residues" evidence="1">
    <location>
        <begin position="314"/>
        <end position="324"/>
    </location>
</feature>